<organism evidence="8 9">
    <name type="scientific">Psychroflexus salarius</name>
    <dbReference type="NCBI Taxonomy" id="1155689"/>
    <lineage>
        <taxon>Bacteria</taxon>
        <taxon>Pseudomonadati</taxon>
        <taxon>Bacteroidota</taxon>
        <taxon>Flavobacteriia</taxon>
        <taxon>Flavobacteriales</taxon>
        <taxon>Flavobacteriaceae</taxon>
        <taxon>Psychroflexus</taxon>
    </lineage>
</organism>
<keyword evidence="4 6" id="KW-1133">Transmembrane helix</keyword>
<sequence>MNLVYGLITPTVSLLIGVIYAIVLIYSIFIIVKNEKSINALLWLIFALFIPFFGSLIYIARHFLYNKKNNFELNN</sequence>
<evidence type="ECO:0000256" key="3">
    <source>
        <dbReference type="ARBA" id="ARBA00022692"/>
    </source>
</evidence>
<feature type="domain" description="Cardiolipin synthase N-terminal" evidence="7">
    <location>
        <begin position="22"/>
        <end position="59"/>
    </location>
</feature>
<dbReference type="InterPro" id="IPR027379">
    <property type="entry name" value="CLS_N"/>
</dbReference>
<evidence type="ECO:0000256" key="2">
    <source>
        <dbReference type="ARBA" id="ARBA00022475"/>
    </source>
</evidence>
<dbReference type="EMBL" id="FQTW01000001">
    <property type="protein sequence ID" value="SHE38208.1"/>
    <property type="molecule type" value="Genomic_DNA"/>
</dbReference>
<evidence type="ECO:0000256" key="6">
    <source>
        <dbReference type="SAM" id="Phobius"/>
    </source>
</evidence>
<gene>
    <name evidence="8" type="ORF">SAMN05444278_101439</name>
</gene>
<reference evidence="8 9" key="1">
    <citation type="submission" date="2016-11" db="EMBL/GenBank/DDBJ databases">
        <authorList>
            <person name="Jaros S."/>
            <person name="Januszkiewicz K."/>
            <person name="Wedrychowicz H."/>
        </authorList>
    </citation>
    <scope>NUCLEOTIDE SEQUENCE [LARGE SCALE GENOMIC DNA]</scope>
    <source>
        <strain evidence="8 9">DSM 25661</strain>
    </source>
</reference>
<evidence type="ECO:0000313" key="9">
    <source>
        <dbReference type="Proteomes" id="UP000184462"/>
    </source>
</evidence>
<evidence type="ECO:0000256" key="4">
    <source>
        <dbReference type="ARBA" id="ARBA00022989"/>
    </source>
</evidence>
<dbReference type="Proteomes" id="UP000184462">
    <property type="component" value="Unassembled WGS sequence"/>
</dbReference>
<evidence type="ECO:0000256" key="5">
    <source>
        <dbReference type="ARBA" id="ARBA00023136"/>
    </source>
</evidence>
<name>A0A1M4T156_9FLAO</name>
<keyword evidence="3 6" id="KW-0812">Transmembrane</keyword>
<evidence type="ECO:0000259" key="7">
    <source>
        <dbReference type="Pfam" id="PF13396"/>
    </source>
</evidence>
<keyword evidence="2" id="KW-1003">Cell membrane</keyword>
<feature type="transmembrane region" description="Helical" evidence="6">
    <location>
        <begin position="12"/>
        <end position="32"/>
    </location>
</feature>
<evidence type="ECO:0000256" key="1">
    <source>
        <dbReference type="ARBA" id="ARBA00004651"/>
    </source>
</evidence>
<keyword evidence="9" id="KW-1185">Reference proteome</keyword>
<dbReference type="OrthoDB" id="1451319at2"/>
<dbReference type="RefSeq" id="WP_073191407.1">
    <property type="nucleotide sequence ID" value="NZ_FQTW01000001.1"/>
</dbReference>
<dbReference type="GO" id="GO:0005886">
    <property type="term" value="C:plasma membrane"/>
    <property type="evidence" value="ECO:0007669"/>
    <property type="project" value="UniProtKB-SubCell"/>
</dbReference>
<protein>
    <submittedName>
        <fullName evidence="8">Phospholipase_D-nuclease N-terminal</fullName>
    </submittedName>
</protein>
<feature type="transmembrane region" description="Helical" evidence="6">
    <location>
        <begin position="38"/>
        <end position="60"/>
    </location>
</feature>
<evidence type="ECO:0000313" key="8">
    <source>
        <dbReference type="EMBL" id="SHE38208.1"/>
    </source>
</evidence>
<dbReference type="Pfam" id="PF13396">
    <property type="entry name" value="PLDc_N"/>
    <property type="match status" value="1"/>
</dbReference>
<dbReference type="AlphaFoldDB" id="A0A1M4T156"/>
<comment type="subcellular location">
    <subcellularLocation>
        <location evidence="1">Cell membrane</location>
        <topology evidence="1">Multi-pass membrane protein</topology>
    </subcellularLocation>
</comment>
<keyword evidence="5 6" id="KW-0472">Membrane</keyword>
<proteinExistence type="predicted"/>
<accession>A0A1M4T156</accession>